<dbReference type="EMBL" id="JBJJXI010000181">
    <property type="protein sequence ID" value="KAL3383868.1"/>
    <property type="molecule type" value="Genomic_DNA"/>
</dbReference>
<comment type="cofactor">
    <cofactor evidence="1">
        <name>Zn(2+)</name>
        <dbReference type="ChEBI" id="CHEBI:29105"/>
    </cofactor>
</comment>
<dbReference type="InterPro" id="IPR036990">
    <property type="entry name" value="M14A-like_propep"/>
</dbReference>
<dbReference type="SUPFAM" id="SSF54897">
    <property type="entry name" value="Protease propeptides/inhibitors"/>
    <property type="match status" value="1"/>
</dbReference>
<keyword evidence="6 13" id="KW-0732">Signal</keyword>
<keyword evidence="9" id="KW-0482">Metalloprotease</keyword>
<dbReference type="PRINTS" id="PR00765">
    <property type="entry name" value="CRBOXYPTASEA"/>
</dbReference>
<dbReference type="PROSITE" id="PS52035">
    <property type="entry name" value="PEPTIDASE_M14"/>
    <property type="match status" value="1"/>
</dbReference>
<evidence type="ECO:0000256" key="2">
    <source>
        <dbReference type="ARBA" id="ARBA00005988"/>
    </source>
</evidence>
<keyword evidence="8" id="KW-0862">Zinc</keyword>
<evidence type="ECO:0000313" key="15">
    <source>
        <dbReference type="EMBL" id="KAL3383868.1"/>
    </source>
</evidence>
<evidence type="ECO:0000256" key="6">
    <source>
        <dbReference type="ARBA" id="ARBA00022729"/>
    </source>
</evidence>
<dbReference type="GO" id="GO:0004180">
    <property type="term" value="F:carboxypeptidase activity"/>
    <property type="evidence" value="ECO:0007669"/>
    <property type="project" value="UniProtKB-KW"/>
</dbReference>
<feature type="domain" description="Peptidase M14" evidence="14">
    <location>
        <begin position="320"/>
        <end position="645"/>
    </location>
</feature>
<dbReference type="PANTHER" id="PTHR11705:SF91">
    <property type="entry name" value="FI01817P-RELATED"/>
    <property type="match status" value="1"/>
</dbReference>
<feature type="signal peptide" evidence="13">
    <location>
        <begin position="1"/>
        <end position="31"/>
    </location>
</feature>
<gene>
    <name evidence="15" type="ORF">TKK_020233</name>
</gene>
<keyword evidence="5" id="KW-0479">Metal-binding</keyword>
<organism evidence="15 16">
    <name type="scientific">Trichogramma kaykai</name>
    <dbReference type="NCBI Taxonomy" id="54128"/>
    <lineage>
        <taxon>Eukaryota</taxon>
        <taxon>Metazoa</taxon>
        <taxon>Ecdysozoa</taxon>
        <taxon>Arthropoda</taxon>
        <taxon>Hexapoda</taxon>
        <taxon>Insecta</taxon>
        <taxon>Pterygota</taxon>
        <taxon>Neoptera</taxon>
        <taxon>Endopterygota</taxon>
        <taxon>Hymenoptera</taxon>
        <taxon>Apocrita</taxon>
        <taxon>Proctotrupomorpha</taxon>
        <taxon>Chalcidoidea</taxon>
        <taxon>Trichogrammatidae</taxon>
        <taxon>Trichogramma</taxon>
    </lineage>
</organism>
<feature type="region of interest" description="Disordered" evidence="12">
    <location>
        <begin position="77"/>
        <end position="99"/>
    </location>
</feature>
<dbReference type="Pfam" id="PF02244">
    <property type="entry name" value="Propep_M14"/>
    <property type="match status" value="1"/>
</dbReference>
<dbReference type="InterPro" id="IPR000834">
    <property type="entry name" value="Peptidase_M14"/>
</dbReference>
<proteinExistence type="inferred from homology"/>
<evidence type="ECO:0000256" key="5">
    <source>
        <dbReference type="ARBA" id="ARBA00022723"/>
    </source>
</evidence>
<accession>A0ABD2VTL9</accession>
<dbReference type="FunFam" id="3.40.630.10:FF:000056">
    <property type="entry name" value="Zinc carboxypeptidase"/>
    <property type="match status" value="1"/>
</dbReference>
<comment type="similarity">
    <text evidence="2 11">Belongs to the peptidase M14 family.</text>
</comment>
<feature type="region of interest" description="Disordered" evidence="12">
    <location>
        <begin position="112"/>
        <end position="144"/>
    </location>
</feature>
<name>A0ABD2VTL9_9HYME</name>
<evidence type="ECO:0000256" key="1">
    <source>
        <dbReference type="ARBA" id="ARBA00001947"/>
    </source>
</evidence>
<dbReference type="PROSITE" id="PS00132">
    <property type="entry name" value="CARBOXYPEPT_ZN_1"/>
    <property type="match status" value="1"/>
</dbReference>
<protein>
    <recommendedName>
        <fullName evidence="14">Peptidase M14 domain-containing protein</fullName>
    </recommendedName>
</protein>
<keyword evidence="4" id="KW-0645">Protease</keyword>
<dbReference type="Gene3D" id="3.30.70.340">
    <property type="entry name" value="Metallocarboxypeptidase-like"/>
    <property type="match status" value="1"/>
</dbReference>
<feature type="chain" id="PRO_5044886891" description="Peptidase M14 domain-containing protein" evidence="13">
    <location>
        <begin position="32"/>
        <end position="651"/>
    </location>
</feature>
<dbReference type="Proteomes" id="UP001627154">
    <property type="component" value="Unassembled WGS sequence"/>
</dbReference>
<evidence type="ECO:0000256" key="3">
    <source>
        <dbReference type="ARBA" id="ARBA00022645"/>
    </source>
</evidence>
<evidence type="ECO:0000256" key="9">
    <source>
        <dbReference type="ARBA" id="ARBA00023049"/>
    </source>
</evidence>
<evidence type="ECO:0000259" key="14">
    <source>
        <dbReference type="PROSITE" id="PS52035"/>
    </source>
</evidence>
<sequence>MPICGGTMTRTTTTLLLATGLLLAAAGLVDASRLSLSKVPKNMSGYLVTKGSGFYFKPIYVDEREIAARFNKTISSGLSGPTGTTSTTTTTTTTTTSSASDENWIDDIISGLAEDSTEDDENERNVDVDGDDDDDDDDYEDYEDDGVSWLDRRRSTTWLMSKARARGFSFFGIVESAVGYLGKFLGNIIGSEDDEDYFFEDDFYDDVQDSGKNSVSYKDHQLIRLTPKTKRQVKYLIEMKDNEPDDVKFWTSPAKNKVTDMVVSPIILNDIKSFLREKKIAYTILISDLQKAITTQNPRMPKQRRQEIYSSQGHSMDWKRYHRYKEIMGYLDYLKEKYPHLVEIESIGKSFEGRDLMVAKISTGVDKNGEPKPSIWIDAGMHAREWISTAVATYILNQLVEKHDNYTRLLDVTDWIIMPVANPDGYEYTHTHDRLWRKTRSTHDASSDGYENARQAPGLFHMLSHYTKWLFGSCEGVDANRNFNIHWGEEKVGGASSDPCHDTYAGPRAFSEPETRAISEFLMENRKNIRTYLTLHSYSQMLLVPWGFTRTRPADFNELMNIANKAKQAIHKVHKTEYRVGPAAELLYPTTGSSDDWAKAVAGIKHAYTMELRDRGAYGFLLPASQIMPTARETWAGVRVIARMGANSSAN</sequence>
<dbReference type="PANTHER" id="PTHR11705">
    <property type="entry name" value="PROTEASE FAMILY M14 CARBOXYPEPTIDASE A,B"/>
    <property type="match status" value="1"/>
</dbReference>
<dbReference type="AlphaFoldDB" id="A0ABD2VTL9"/>
<dbReference type="Pfam" id="PF00246">
    <property type="entry name" value="Peptidase_M14"/>
    <property type="match status" value="1"/>
</dbReference>
<keyword evidence="7" id="KW-0378">Hydrolase</keyword>
<evidence type="ECO:0000256" key="13">
    <source>
        <dbReference type="SAM" id="SignalP"/>
    </source>
</evidence>
<dbReference type="Gene3D" id="3.40.630.10">
    <property type="entry name" value="Zn peptidases"/>
    <property type="match status" value="1"/>
</dbReference>
<dbReference type="GO" id="GO:0046872">
    <property type="term" value="F:metal ion binding"/>
    <property type="evidence" value="ECO:0007669"/>
    <property type="project" value="UniProtKB-KW"/>
</dbReference>
<evidence type="ECO:0000313" key="16">
    <source>
        <dbReference type="Proteomes" id="UP001627154"/>
    </source>
</evidence>
<dbReference type="InterPro" id="IPR003146">
    <property type="entry name" value="M14A_act_pep"/>
</dbReference>
<evidence type="ECO:0000256" key="8">
    <source>
        <dbReference type="ARBA" id="ARBA00022833"/>
    </source>
</evidence>
<dbReference type="GO" id="GO:0008237">
    <property type="term" value="F:metallopeptidase activity"/>
    <property type="evidence" value="ECO:0007669"/>
    <property type="project" value="UniProtKB-KW"/>
</dbReference>
<dbReference type="PROSITE" id="PS00133">
    <property type="entry name" value="CARBOXYPEPT_ZN_2"/>
    <property type="match status" value="1"/>
</dbReference>
<evidence type="ECO:0000256" key="4">
    <source>
        <dbReference type="ARBA" id="ARBA00022670"/>
    </source>
</evidence>
<evidence type="ECO:0000256" key="7">
    <source>
        <dbReference type="ARBA" id="ARBA00022801"/>
    </source>
</evidence>
<dbReference type="InterPro" id="IPR057247">
    <property type="entry name" value="CARBOXYPEPT_ZN_2"/>
</dbReference>
<dbReference type="CDD" id="cd03860">
    <property type="entry name" value="M14_CP_A-B_like"/>
    <property type="match status" value="1"/>
</dbReference>
<reference evidence="15 16" key="1">
    <citation type="journal article" date="2024" name="bioRxiv">
        <title>A reference genome for Trichogramma kaykai: A tiny desert-dwelling parasitoid wasp with competing sex-ratio distorters.</title>
        <authorList>
            <person name="Culotta J."/>
            <person name="Lindsey A.R."/>
        </authorList>
    </citation>
    <scope>NUCLEOTIDE SEQUENCE [LARGE SCALE GENOMIC DNA]</scope>
    <source>
        <strain evidence="15 16">KSX58</strain>
    </source>
</reference>
<dbReference type="SMART" id="SM00631">
    <property type="entry name" value="Zn_pept"/>
    <property type="match status" value="1"/>
</dbReference>
<evidence type="ECO:0000256" key="10">
    <source>
        <dbReference type="ARBA" id="ARBA00023157"/>
    </source>
</evidence>
<comment type="caution">
    <text evidence="15">The sequence shown here is derived from an EMBL/GenBank/DDBJ whole genome shotgun (WGS) entry which is preliminary data.</text>
</comment>
<keyword evidence="10" id="KW-1015">Disulfide bond</keyword>
<feature type="active site" description="Proton donor/acceptor" evidence="11">
    <location>
        <position position="611"/>
    </location>
</feature>
<keyword evidence="16" id="KW-1185">Reference proteome</keyword>
<dbReference type="InterPro" id="IPR057246">
    <property type="entry name" value="CARBOXYPEPT_ZN_1"/>
</dbReference>
<feature type="compositionally biased region" description="Acidic residues" evidence="12">
    <location>
        <begin position="115"/>
        <end position="144"/>
    </location>
</feature>
<keyword evidence="3" id="KW-0121">Carboxypeptidase</keyword>
<evidence type="ECO:0000256" key="11">
    <source>
        <dbReference type="PROSITE-ProRule" id="PRU01379"/>
    </source>
</evidence>
<dbReference type="SUPFAM" id="SSF53187">
    <property type="entry name" value="Zn-dependent exopeptidases"/>
    <property type="match status" value="1"/>
</dbReference>
<dbReference type="GO" id="GO:0006508">
    <property type="term" value="P:proteolysis"/>
    <property type="evidence" value="ECO:0007669"/>
    <property type="project" value="UniProtKB-KW"/>
</dbReference>
<evidence type="ECO:0000256" key="12">
    <source>
        <dbReference type="SAM" id="MobiDB-lite"/>
    </source>
</evidence>